<proteinExistence type="predicted"/>
<dbReference type="AlphaFoldDB" id="A0A5J4KWH3"/>
<dbReference type="Proteomes" id="UP000326912">
    <property type="component" value="Unassembled WGS sequence"/>
</dbReference>
<gene>
    <name evidence="1" type="ORF">KDW_46410</name>
</gene>
<evidence type="ECO:0000313" key="1">
    <source>
        <dbReference type="EMBL" id="GER90479.1"/>
    </source>
</evidence>
<keyword evidence="2" id="KW-1185">Reference proteome</keyword>
<accession>A0A5J4KWH3</accession>
<protein>
    <submittedName>
        <fullName evidence="1">Uncharacterized protein</fullName>
    </submittedName>
</protein>
<reference evidence="1 2" key="1">
    <citation type="submission" date="2019-10" db="EMBL/GenBank/DDBJ databases">
        <title>Dictyobacter vulcani sp. nov., within the class Ktedonobacteria, isolated from soil of volcanic Mt. Zao.</title>
        <authorList>
            <person name="Zheng Y."/>
            <person name="Wang C.M."/>
            <person name="Sakai Y."/>
            <person name="Abe K."/>
            <person name="Yokota A."/>
            <person name="Yabe S."/>
        </authorList>
    </citation>
    <scope>NUCLEOTIDE SEQUENCE [LARGE SCALE GENOMIC DNA]</scope>
    <source>
        <strain evidence="1 2">W12</strain>
    </source>
</reference>
<sequence length="70" mass="7380">MEVGISSTGDGDIGGLVGEDVAVFKDTFAVVVDYYSMLLCFVYAAEIEIGCTPVVIATLSMPLANISQSW</sequence>
<organism evidence="1 2">
    <name type="scientific">Dictyobacter vulcani</name>
    <dbReference type="NCBI Taxonomy" id="2607529"/>
    <lineage>
        <taxon>Bacteria</taxon>
        <taxon>Bacillati</taxon>
        <taxon>Chloroflexota</taxon>
        <taxon>Ktedonobacteria</taxon>
        <taxon>Ktedonobacterales</taxon>
        <taxon>Dictyobacteraceae</taxon>
        <taxon>Dictyobacter</taxon>
    </lineage>
</organism>
<dbReference type="EMBL" id="BKZW01000002">
    <property type="protein sequence ID" value="GER90479.1"/>
    <property type="molecule type" value="Genomic_DNA"/>
</dbReference>
<evidence type="ECO:0000313" key="2">
    <source>
        <dbReference type="Proteomes" id="UP000326912"/>
    </source>
</evidence>
<comment type="caution">
    <text evidence="1">The sequence shown here is derived from an EMBL/GenBank/DDBJ whole genome shotgun (WGS) entry which is preliminary data.</text>
</comment>
<name>A0A5J4KWH3_9CHLR</name>